<keyword evidence="2" id="KW-1185">Reference proteome</keyword>
<protein>
    <submittedName>
        <fullName evidence="1">Uncharacterized protein</fullName>
    </submittedName>
</protein>
<dbReference type="AlphaFoldDB" id="A0A1Q9BQI5"/>
<reference evidence="1 2" key="1">
    <citation type="submission" date="2016-02" db="EMBL/GenBank/DDBJ databases">
        <title>Genome analysis of coral dinoflagellate symbionts highlights evolutionary adaptations to a symbiotic lifestyle.</title>
        <authorList>
            <person name="Aranda M."/>
            <person name="Li Y."/>
            <person name="Liew Y.J."/>
            <person name="Baumgarten S."/>
            <person name="Simakov O."/>
            <person name="Wilson M."/>
            <person name="Piel J."/>
            <person name="Ashoor H."/>
            <person name="Bougouffa S."/>
            <person name="Bajic V.B."/>
            <person name="Ryu T."/>
            <person name="Ravasi T."/>
            <person name="Bayer T."/>
            <person name="Micklem G."/>
            <person name="Kim H."/>
            <person name="Bhak J."/>
            <person name="Lajeunesse T.C."/>
            <person name="Voolstra C.R."/>
        </authorList>
    </citation>
    <scope>NUCLEOTIDE SEQUENCE [LARGE SCALE GENOMIC DNA]</scope>
    <source>
        <strain evidence="1 2">CCMP2467</strain>
    </source>
</reference>
<sequence length="67" mass="8149">AEKQLLMQQAKLYGQRIDAQLDRAWEDQRQERETRWSLHQQQKQELRQKIKEESLAMAQRAEDVARK</sequence>
<proteinExistence type="predicted"/>
<organism evidence="1 2">
    <name type="scientific">Symbiodinium microadriaticum</name>
    <name type="common">Dinoflagellate</name>
    <name type="synonym">Zooxanthella microadriatica</name>
    <dbReference type="NCBI Taxonomy" id="2951"/>
    <lineage>
        <taxon>Eukaryota</taxon>
        <taxon>Sar</taxon>
        <taxon>Alveolata</taxon>
        <taxon>Dinophyceae</taxon>
        <taxon>Suessiales</taxon>
        <taxon>Symbiodiniaceae</taxon>
        <taxon>Symbiodinium</taxon>
    </lineage>
</organism>
<comment type="caution">
    <text evidence="1">The sequence shown here is derived from an EMBL/GenBank/DDBJ whole genome shotgun (WGS) entry which is preliminary data.</text>
</comment>
<evidence type="ECO:0000313" key="2">
    <source>
        <dbReference type="Proteomes" id="UP000186817"/>
    </source>
</evidence>
<feature type="non-terminal residue" evidence="1">
    <location>
        <position position="1"/>
    </location>
</feature>
<dbReference type="Proteomes" id="UP000186817">
    <property type="component" value="Unassembled WGS sequence"/>
</dbReference>
<accession>A0A1Q9BQI5</accession>
<dbReference type="EMBL" id="LSRX01006897">
    <property type="protein sequence ID" value="OLP72927.1"/>
    <property type="molecule type" value="Genomic_DNA"/>
</dbReference>
<evidence type="ECO:0000313" key="1">
    <source>
        <dbReference type="EMBL" id="OLP72927.1"/>
    </source>
</evidence>
<gene>
    <name evidence="1" type="ORF">AK812_SmicGene48020</name>
</gene>
<name>A0A1Q9BQI5_SYMMI</name>